<dbReference type="EMBL" id="LKLN01000076">
    <property type="protein sequence ID" value="KSU02757.1"/>
    <property type="molecule type" value="Genomic_DNA"/>
</dbReference>
<dbReference type="Proteomes" id="UP000053058">
    <property type="component" value="Unassembled WGS sequence"/>
</dbReference>
<proteinExistence type="predicted"/>
<name>A0A0V8CNU6_LACLL</name>
<accession>A0A0V8CNU6</accession>
<protein>
    <submittedName>
        <fullName evidence="1">Uncharacterized protein</fullName>
    </submittedName>
</protein>
<dbReference type="AlphaFoldDB" id="A0A0V8CNU6"/>
<gene>
    <name evidence="1" type="ORF">KF282_1961</name>
</gene>
<comment type="caution">
    <text evidence="1">The sequence shown here is derived from an EMBL/GenBank/DDBJ whole genome shotgun (WGS) entry which is preliminary data.</text>
</comment>
<evidence type="ECO:0000313" key="1">
    <source>
        <dbReference type="EMBL" id="KSU02757.1"/>
    </source>
</evidence>
<reference evidence="2" key="1">
    <citation type="submission" date="2015-10" db="EMBL/GenBank/DDBJ databases">
        <title>Draft Genome Sequences of 11 Lactococcus lactis subspecies cremoris strains.</title>
        <authorList>
            <person name="Wels M."/>
            <person name="Backus L."/>
            <person name="Boekhorst J."/>
            <person name="Dijkstra A."/>
            <person name="Beerthuizen M."/>
            <person name="Kelly W."/>
            <person name="Siezen R."/>
            <person name="Bachmann H."/>
            <person name="Van Hijum S."/>
        </authorList>
    </citation>
    <scope>NUCLEOTIDE SEQUENCE [LARGE SCALE GENOMIC DNA]</scope>
    <source>
        <strain evidence="2">KF282</strain>
    </source>
</reference>
<sequence length="45" mass="5380">MIILSVNITDKKYKITDRICQNKFLKKEIKKCQVKQYLINFGISM</sequence>
<organism evidence="1 2">
    <name type="scientific">Lactococcus lactis subsp. lactis</name>
    <name type="common">Streptococcus lactis</name>
    <dbReference type="NCBI Taxonomy" id="1360"/>
    <lineage>
        <taxon>Bacteria</taxon>
        <taxon>Bacillati</taxon>
        <taxon>Bacillota</taxon>
        <taxon>Bacilli</taxon>
        <taxon>Lactobacillales</taxon>
        <taxon>Streptococcaceae</taxon>
        <taxon>Lactococcus</taxon>
    </lineage>
</organism>
<evidence type="ECO:0000313" key="2">
    <source>
        <dbReference type="Proteomes" id="UP000053058"/>
    </source>
</evidence>